<organism evidence="2">
    <name type="scientific">Chromera velia CCMP2878</name>
    <dbReference type="NCBI Taxonomy" id="1169474"/>
    <lineage>
        <taxon>Eukaryota</taxon>
        <taxon>Sar</taxon>
        <taxon>Alveolata</taxon>
        <taxon>Colpodellida</taxon>
        <taxon>Chromeraceae</taxon>
        <taxon>Chromera</taxon>
    </lineage>
</organism>
<evidence type="ECO:0000313" key="2">
    <source>
        <dbReference type="EMBL" id="CEM14645.1"/>
    </source>
</evidence>
<feature type="compositionally biased region" description="Low complexity" evidence="1">
    <location>
        <begin position="19"/>
        <end position="31"/>
    </location>
</feature>
<sequence length="669" mass="75438">MSVPENSFLMANTRHHEQGQQGRGRAQLQERQQAEEEAAPFSLPLQILRHNIGQHLVSHLCSGGSLLVRSICKEFLAEMEAERTGKRDTTISDALGYPGSISVARWMLSVEPDMPEILLYVCARRNDYTLANELEDFDIIKCSLQPIQEERAWRGHADMRRLANLLAACNGAVDGGHVEFFQACFDRLRHAILARRPCLMDALPWRSWQDSARRGKGTLADEDQLPVNFASCVALQSLAKRAKEENLEAAGLPILSFTNSNRSDLPSLPWLWALRGDVESIEGIELSTLFPGAEGCFPHEEDAEEEGGEGNGEVREVSREQVRVIDRCARLAGVMIEAAVYGGHTEAVQRIYLWGRDTLWKREEHKMVFSIRVEEHSKAQDAAAFFNQWSLVEWLESPEVPLLWSAEGAERASRRETKRRETIRRHKREPDAALTQPEDFFRLAVKFDDSDALEALTSIFEEVGLPLTDTLRKELCEWCVGDQSWNALKWLRARVPPLPWSLPETPEELREFEVEFVRTIVEDETADLPFVPPELASVLSAHVVASLELESSSEEVRKNFSPLYWLQEGNFPVFVWLMEGGAEHFGKSQADRKTGALKLHQRAADICLSVTGPSPLGLVRSPPAFSLGTPVDSFLDGAWNYWALLESGPGKRFHDNHIVWNLQSFPGFP</sequence>
<accession>A0A0G4FLJ5</accession>
<feature type="region of interest" description="Disordered" evidence="1">
    <location>
        <begin position="1"/>
        <end position="35"/>
    </location>
</feature>
<evidence type="ECO:0000256" key="1">
    <source>
        <dbReference type="SAM" id="MobiDB-lite"/>
    </source>
</evidence>
<reference evidence="2" key="1">
    <citation type="submission" date="2014-11" db="EMBL/GenBank/DDBJ databases">
        <authorList>
            <person name="Otto D Thomas"/>
            <person name="Naeem Raeece"/>
        </authorList>
    </citation>
    <scope>NUCLEOTIDE SEQUENCE</scope>
</reference>
<gene>
    <name evidence="2" type="ORF">Cvel_17553</name>
</gene>
<proteinExistence type="predicted"/>
<protein>
    <submittedName>
        <fullName evidence="2">Uncharacterized protein</fullName>
    </submittedName>
</protein>
<dbReference type="VEuPathDB" id="CryptoDB:Cvel_17553"/>
<dbReference type="PhylomeDB" id="A0A0G4FLJ5"/>
<dbReference type="EMBL" id="CDMZ01000451">
    <property type="protein sequence ID" value="CEM14645.1"/>
    <property type="molecule type" value="Genomic_DNA"/>
</dbReference>
<dbReference type="AlphaFoldDB" id="A0A0G4FLJ5"/>
<name>A0A0G4FLJ5_9ALVE</name>